<dbReference type="Pfam" id="PF00476">
    <property type="entry name" value="DNA_pol_A"/>
    <property type="match status" value="1"/>
</dbReference>
<evidence type="ECO:0000313" key="5">
    <source>
        <dbReference type="Proteomes" id="UP001430356"/>
    </source>
</evidence>
<evidence type="ECO:0000256" key="1">
    <source>
        <dbReference type="SAM" id="MobiDB-lite"/>
    </source>
</evidence>
<feature type="domain" description="DNA-directed DNA polymerase family A palm" evidence="3">
    <location>
        <begin position="1107"/>
        <end position="1330"/>
    </location>
</feature>
<dbReference type="Proteomes" id="UP001430356">
    <property type="component" value="Unassembled WGS sequence"/>
</dbReference>
<feature type="domain" description="Exonuclease" evidence="2">
    <location>
        <begin position="771"/>
        <end position="966"/>
    </location>
</feature>
<dbReference type="Pfam" id="PF00929">
    <property type="entry name" value="RNase_T"/>
    <property type="match status" value="1"/>
</dbReference>
<name>A0AAW0EXQ2_9TRYP</name>
<dbReference type="PANTHER" id="PTHR10133">
    <property type="entry name" value="DNA POLYMERASE I"/>
    <property type="match status" value="1"/>
</dbReference>
<sequence length="1437" mass="157083">MRRRLNGVSCAVLHPLRHSCTVAALVKAQAALARGTAPSAAVAAEFAKFFHVPVSPDAGVARSAQDHYARLRVLAAEPGAAEAPRHGRPAVDGSHRGGPPLFLAAFAAPSATLHIFSVAADDVVCSVSTDLDEGQAWGVADELLAHTGGSPQLVLVPVVDTEEERTRLVEPLKRLVGLLKTCGLQVVFHVDTLELCSTLSRSPPPPPPPPPRTVTRGGAAMRQWLQAHWARLRTAACLASPADPLETVGALVLPRYDVYVVHLVRAGSRGLNVSLWDPVRRRRFSAKGMISDVLACLLDTRSRDMILVPTNRTDRAALFRCRTAVSKSGRRCAVVYASEVSERLRGCYQSDPMRYWGTLRDAAVLPDSDLLFGIYVAAGNTWRGYERKRLSESGARGAAPPATGAASSTEAGAAAAEEVVSPQSATDWGRYFTLPQRVAAESAELRHYDTFITVSYVATDHTLHAQPRNPLAEGNHVLSACITDHAGRTVEPWATYARRGQFCLPCLDGYKVLVTHDAKSLLLLLSGDAELRKFIRRGGRVWCVTLAEYLLEGQRCRTGGNSVHDLALRHGMQLPVFERVGTPNDRLPFSVLRSFLLGAAPAVSRVFAAQLKRAVEQCQMLSLAHRMDTLLAMASMEEAGIHIDAEEAARQTASLKSAAAVLDTAMEAYVPAEVPLDMRSRFDWSSLQHQRAYFFGGAIQLGQPTTARDSPLWTSNVVHLCHRFGAFATLTGELHLQRYAAQLALPPVGSVPQRISQHIEAQGSQKTKTYRLVLFDVETTGLNTGTDAMIEVAMYDPVEDSSFHTLINPQRPITPRTIRIHNITNEMVRGAPTMDVVAKSIGQYLRLDPASYDPNEILVLVGHNVFTLDEPMLRRALECHAPECQLDGVLFCDSLALINVLRTDLRLQPRANRTSSAIAEALSVSLSLTTLITALKVRPDGEMHRADTDTRALWHVLVHVFSLTGKDAVTQRSKLFYEVANCFLRAPSVGCLVPTQRQSPLVTVRLPGVAKTYIESAKTVASLEKKDFSDTVLVALEAHGVKPAGLLLQRQLLDRHTSRFLQPGTQGRLALLHPDGRVHQHIDMTATTTSRTTSAYPSCQNVPKDDKSSARRLFVSRFGAEGRCIEVDYAQLEIIVLAVLCGDANLTNDLNSGVDFHVRRAAFFSGLPYEEIYEGYTRGVPKYVQLRKTAKRFSFQRLYGAGVPLLHKTTGIAVADLEASIRKENEAYPGIAHFHHVMRSVALRPCNPGLPTGFIVEMPTGLRMSLRARDAVLNLPPMKNYPIQGYGAELAQMMLGRLFRHFVRKDFYDGRAFLINFVHDAVWIDCHVDALQECVTDACRILGSAHEYVPKVFPGVAVPVPLRVSAACGVDMASMDAVTGDNFSVVATQRKAPPTDVRDFLNLTTAKPSFFDVMEESSDAAEESTAEDGGEEATATR</sequence>
<accession>A0AAW0EXQ2</accession>
<dbReference type="SMART" id="SM00479">
    <property type="entry name" value="EXOIII"/>
    <property type="match status" value="1"/>
</dbReference>
<feature type="region of interest" description="Disordered" evidence="1">
    <location>
        <begin position="393"/>
        <end position="416"/>
    </location>
</feature>
<comment type="caution">
    <text evidence="4">The sequence shown here is derived from an EMBL/GenBank/DDBJ whole genome shotgun (WGS) entry which is preliminary data.</text>
</comment>
<dbReference type="SMART" id="SM00482">
    <property type="entry name" value="POLAc"/>
    <property type="match status" value="1"/>
</dbReference>
<evidence type="ECO:0000313" key="4">
    <source>
        <dbReference type="EMBL" id="KAK7199082.1"/>
    </source>
</evidence>
<dbReference type="GO" id="GO:0006302">
    <property type="term" value="P:double-strand break repair"/>
    <property type="evidence" value="ECO:0007669"/>
    <property type="project" value="TreeGrafter"/>
</dbReference>
<dbReference type="GO" id="GO:0006261">
    <property type="term" value="P:DNA-templated DNA replication"/>
    <property type="evidence" value="ECO:0007669"/>
    <property type="project" value="InterPro"/>
</dbReference>
<dbReference type="Gene3D" id="3.30.70.370">
    <property type="match status" value="1"/>
</dbReference>
<dbReference type="PANTHER" id="PTHR10133:SF40">
    <property type="entry name" value="DNA POLYMERASE I PROTEIN B, PUTATIVE-RELATED"/>
    <property type="match status" value="1"/>
</dbReference>
<dbReference type="InterPro" id="IPR013520">
    <property type="entry name" value="Ribonucl_H"/>
</dbReference>
<dbReference type="GO" id="GO:0003677">
    <property type="term" value="F:DNA binding"/>
    <property type="evidence" value="ECO:0007669"/>
    <property type="project" value="InterPro"/>
</dbReference>
<feature type="compositionally biased region" description="Acidic residues" evidence="1">
    <location>
        <begin position="1415"/>
        <end position="1431"/>
    </location>
</feature>
<dbReference type="Gene3D" id="1.10.150.20">
    <property type="entry name" value="5' to 3' exonuclease, C-terminal subdomain"/>
    <property type="match status" value="1"/>
</dbReference>
<reference evidence="4 5" key="1">
    <citation type="journal article" date="2021" name="MBio">
        <title>A New Model Trypanosomatid, Novymonas esmeraldas: Genomic Perception of Its 'Candidatus Pandoraea novymonadis' Endosymbiont.</title>
        <authorList>
            <person name="Zakharova A."/>
            <person name="Saura A."/>
            <person name="Butenko A."/>
            <person name="Podesvova L."/>
            <person name="Warmusova S."/>
            <person name="Kostygov A.Y."/>
            <person name="Nenarokova A."/>
            <person name="Lukes J."/>
            <person name="Opperdoes F.R."/>
            <person name="Yurchenko V."/>
        </authorList>
    </citation>
    <scope>NUCLEOTIDE SEQUENCE [LARGE SCALE GENOMIC DNA]</scope>
    <source>
        <strain evidence="4 5">E262AT.01</strain>
    </source>
</reference>
<dbReference type="InterPro" id="IPR002298">
    <property type="entry name" value="DNA_polymerase_A"/>
</dbReference>
<dbReference type="InterPro" id="IPR043502">
    <property type="entry name" value="DNA/RNA_pol_sf"/>
</dbReference>
<gene>
    <name evidence="4" type="ORF">NESM_000877100</name>
</gene>
<feature type="region of interest" description="Disordered" evidence="1">
    <location>
        <begin position="1415"/>
        <end position="1437"/>
    </location>
</feature>
<dbReference type="PRINTS" id="PR00868">
    <property type="entry name" value="DNAPOLI"/>
</dbReference>
<feature type="compositionally biased region" description="Low complexity" evidence="1">
    <location>
        <begin position="397"/>
        <end position="416"/>
    </location>
</feature>
<dbReference type="GO" id="GO:0003887">
    <property type="term" value="F:DNA-directed DNA polymerase activity"/>
    <property type="evidence" value="ECO:0007669"/>
    <property type="project" value="InterPro"/>
</dbReference>
<dbReference type="CDD" id="cd06127">
    <property type="entry name" value="DEDDh"/>
    <property type="match status" value="1"/>
</dbReference>
<keyword evidence="5" id="KW-1185">Reference proteome</keyword>
<dbReference type="InterPro" id="IPR012337">
    <property type="entry name" value="RNaseH-like_sf"/>
</dbReference>
<dbReference type="Gene3D" id="3.30.420.10">
    <property type="entry name" value="Ribonuclease H-like superfamily/Ribonuclease H"/>
    <property type="match status" value="1"/>
</dbReference>
<protein>
    <submittedName>
        <fullName evidence="4">Mitochondrial DNA polymerase I protein B</fullName>
    </submittedName>
</protein>
<dbReference type="SUPFAM" id="SSF56672">
    <property type="entry name" value="DNA/RNA polymerases"/>
    <property type="match status" value="1"/>
</dbReference>
<evidence type="ECO:0000259" key="3">
    <source>
        <dbReference type="SMART" id="SM00482"/>
    </source>
</evidence>
<dbReference type="SUPFAM" id="SSF53098">
    <property type="entry name" value="Ribonuclease H-like"/>
    <property type="match status" value="1"/>
</dbReference>
<evidence type="ECO:0000259" key="2">
    <source>
        <dbReference type="SMART" id="SM00479"/>
    </source>
</evidence>
<dbReference type="InterPro" id="IPR036397">
    <property type="entry name" value="RNaseH_sf"/>
</dbReference>
<dbReference type="EMBL" id="JAECZO010000209">
    <property type="protein sequence ID" value="KAK7199082.1"/>
    <property type="molecule type" value="Genomic_DNA"/>
</dbReference>
<proteinExistence type="predicted"/>
<dbReference type="InterPro" id="IPR001098">
    <property type="entry name" value="DNA-dir_DNA_pol_A_palm_dom"/>
</dbReference>
<organism evidence="4 5">
    <name type="scientific">Novymonas esmeraldas</name>
    <dbReference type="NCBI Taxonomy" id="1808958"/>
    <lineage>
        <taxon>Eukaryota</taxon>
        <taxon>Discoba</taxon>
        <taxon>Euglenozoa</taxon>
        <taxon>Kinetoplastea</taxon>
        <taxon>Metakinetoplastina</taxon>
        <taxon>Trypanosomatida</taxon>
        <taxon>Trypanosomatidae</taxon>
        <taxon>Novymonas</taxon>
    </lineage>
</organism>